<keyword evidence="2" id="KW-0812">Transmembrane</keyword>
<sequence length="131" mass="14553">LVPEQVSSRHTFFGEEIALSPWVLLLLALFALLILFVIGILLIALFQGRTEHAKYDAERAKRERIRGLPNSQLGDPIPTPEPEHDEDDEDTTGDYGFVPFTNGGTTVAELNAFDNPWPDSTEDFTLAKTAL</sequence>
<reference evidence="3 4" key="1">
    <citation type="journal article" date="2017" name="PLoS Biol.">
        <title>The sea cucumber genome provides insights into morphological evolution and visceral regeneration.</title>
        <authorList>
            <person name="Zhang X."/>
            <person name="Sun L."/>
            <person name="Yuan J."/>
            <person name="Sun Y."/>
            <person name="Gao Y."/>
            <person name="Zhang L."/>
            <person name="Li S."/>
            <person name="Dai H."/>
            <person name="Hamel J.F."/>
            <person name="Liu C."/>
            <person name="Yu Y."/>
            <person name="Liu S."/>
            <person name="Lin W."/>
            <person name="Guo K."/>
            <person name="Jin S."/>
            <person name="Xu P."/>
            <person name="Storey K.B."/>
            <person name="Huan P."/>
            <person name="Zhang T."/>
            <person name="Zhou Y."/>
            <person name="Zhang J."/>
            <person name="Lin C."/>
            <person name="Li X."/>
            <person name="Xing L."/>
            <person name="Huo D."/>
            <person name="Sun M."/>
            <person name="Wang L."/>
            <person name="Mercier A."/>
            <person name="Li F."/>
            <person name="Yang H."/>
            <person name="Xiang J."/>
        </authorList>
    </citation>
    <scope>NUCLEOTIDE SEQUENCE [LARGE SCALE GENOMIC DNA]</scope>
    <source>
        <strain evidence="3">Shaxun</strain>
        <tissue evidence="3">Muscle</tissue>
    </source>
</reference>
<feature type="compositionally biased region" description="Acidic residues" evidence="1">
    <location>
        <begin position="83"/>
        <end position="92"/>
    </location>
</feature>
<keyword evidence="2" id="KW-0472">Membrane</keyword>
<protein>
    <submittedName>
        <fullName evidence="3">Putative neurogenic locus Notch protein-like</fullName>
    </submittedName>
</protein>
<proteinExistence type="predicted"/>
<feature type="region of interest" description="Disordered" evidence="1">
    <location>
        <begin position="59"/>
        <end position="96"/>
    </location>
</feature>
<gene>
    <name evidence="3" type="ORF">BSL78_11801</name>
</gene>
<feature type="non-terminal residue" evidence="3">
    <location>
        <position position="1"/>
    </location>
</feature>
<dbReference type="EMBL" id="MRZV01000379">
    <property type="protein sequence ID" value="PIK51324.1"/>
    <property type="molecule type" value="Genomic_DNA"/>
</dbReference>
<evidence type="ECO:0000256" key="2">
    <source>
        <dbReference type="SAM" id="Phobius"/>
    </source>
</evidence>
<dbReference type="AlphaFoldDB" id="A0A2G8KTJ3"/>
<keyword evidence="2" id="KW-1133">Transmembrane helix</keyword>
<feature type="transmembrane region" description="Helical" evidence="2">
    <location>
        <begin position="22"/>
        <end position="46"/>
    </location>
</feature>
<comment type="caution">
    <text evidence="3">The sequence shown here is derived from an EMBL/GenBank/DDBJ whole genome shotgun (WGS) entry which is preliminary data.</text>
</comment>
<name>A0A2G8KTJ3_STIJA</name>
<accession>A0A2G8KTJ3</accession>
<keyword evidence="4" id="KW-1185">Reference proteome</keyword>
<evidence type="ECO:0000313" key="4">
    <source>
        <dbReference type="Proteomes" id="UP000230750"/>
    </source>
</evidence>
<organism evidence="3 4">
    <name type="scientific">Stichopus japonicus</name>
    <name type="common">Sea cucumber</name>
    <dbReference type="NCBI Taxonomy" id="307972"/>
    <lineage>
        <taxon>Eukaryota</taxon>
        <taxon>Metazoa</taxon>
        <taxon>Echinodermata</taxon>
        <taxon>Eleutherozoa</taxon>
        <taxon>Echinozoa</taxon>
        <taxon>Holothuroidea</taxon>
        <taxon>Aspidochirotacea</taxon>
        <taxon>Aspidochirotida</taxon>
        <taxon>Stichopodidae</taxon>
        <taxon>Apostichopus</taxon>
    </lineage>
</organism>
<evidence type="ECO:0000313" key="3">
    <source>
        <dbReference type="EMBL" id="PIK51324.1"/>
    </source>
</evidence>
<dbReference type="Proteomes" id="UP000230750">
    <property type="component" value="Unassembled WGS sequence"/>
</dbReference>
<evidence type="ECO:0000256" key="1">
    <source>
        <dbReference type="SAM" id="MobiDB-lite"/>
    </source>
</evidence>